<dbReference type="Pfam" id="PF06904">
    <property type="entry name" value="Extensin-like_C"/>
    <property type="match status" value="1"/>
</dbReference>
<sequence length="298" mass="30872">MTSALSCSPGGPTLADLGGSALMAPAAPAVVGGGPALAGAAPALAGAAPVDAAGPPTLAEPAPAIAGGAPAASPAAPPGWAGPWVEQLADAAGLRERPPRAQRQWNHIAAAAGADCRDALKQSGARFQALPDVAKPNKKGCGIPHGVLLTRGPTGIVYSPPLQVDCSLALRLADIERVIQEEAETHLGSPIARISTLGSYACREVVGRMRRWSEGLSEHSFGNAFDISRFSPKRGRAISVLRDYVLYGSDPTTREGRFLRGVTRRLRAEGAAARVLGPDFDASHRDHLHVDCGTPRWY</sequence>
<evidence type="ECO:0000313" key="4">
    <source>
        <dbReference type="Proteomes" id="UP000014803"/>
    </source>
</evidence>
<feature type="region of interest" description="Disordered" evidence="1">
    <location>
        <begin position="59"/>
        <end position="83"/>
    </location>
</feature>
<dbReference type="Proteomes" id="UP000014803">
    <property type="component" value="Chromosome"/>
</dbReference>
<organism evidence="3 4">
    <name type="scientific">Sorangium cellulosum So0157-2</name>
    <dbReference type="NCBI Taxonomy" id="1254432"/>
    <lineage>
        <taxon>Bacteria</taxon>
        <taxon>Pseudomonadati</taxon>
        <taxon>Myxococcota</taxon>
        <taxon>Polyangia</taxon>
        <taxon>Polyangiales</taxon>
        <taxon>Polyangiaceae</taxon>
        <taxon>Sorangium</taxon>
    </lineage>
</organism>
<dbReference type="KEGG" id="scu:SCE1572_04440"/>
<dbReference type="eggNOG" id="COG3921">
    <property type="taxonomic scope" value="Bacteria"/>
</dbReference>
<reference evidence="3 4" key="1">
    <citation type="journal article" date="2013" name="Sci. Rep.">
        <title>Extraordinary expansion of a Sorangium cellulosum genome from an alkaline milieu.</title>
        <authorList>
            <person name="Han K."/>
            <person name="Li Z.F."/>
            <person name="Peng R."/>
            <person name="Zhu L.P."/>
            <person name="Zhou T."/>
            <person name="Wang L.G."/>
            <person name="Li S.G."/>
            <person name="Zhang X.B."/>
            <person name="Hu W."/>
            <person name="Wu Z.H."/>
            <person name="Qin N."/>
            <person name="Li Y.Z."/>
        </authorList>
    </citation>
    <scope>NUCLEOTIDE SEQUENCE [LARGE SCALE GENOMIC DNA]</scope>
    <source>
        <strain evidence="3 4">So0157-2</strain>
    </source>
</reference>
<dbReference type="EMBL" id="CP003969">
    <property type="protein sequence ID" value="AGP33811.1"/>
    <property type="molecule type" value="Genomic_DNA"/>
</dbReference>
<gene>
    <name evidence="3" type="ORF">SCE1572_04440</name>
</gene>
<dbReference type="AlphaFoldDB" id="S4XN22"/>
<evidence type="ECO:0000259" key="2">
    <source>
        <dbReference type="Pfam" id="PF06904"/>
    </source>
</evidence>
<feature type="domain" description="Extensin-like C-terminal" evidence="2">
    <location>
        <begin position="115"/>
        <end position="292"/>
    </location>
</feature>
<evidence type="ECO:0000313" key="3">
    <source>
        <dbReference type="EMBL" id="AGP33811.1"/>
    </source>
</evidence>
<dbReference type="STRING" id="1254432.SCE1572_04440"/>
<name>S4XN22_SORCE</name>
<dbReference type="HOGENOM" id="CLU_933518_0_0_7"/>
<protein>
    <recommendedName>
        <fullName evidence="2">Extensin-like C-terminal domain-containing protein</fullName>
    </recommendedName>
</protein>
<evidence type="ECO:0000256" key="1">
    <source>
        <dbReference type="SAM" id="MobiDB-lite"/>
    </source>
</evidence>
<dbReference type="PATRIC" id="fig|1254432.3.peg.996"/>
<dbReference type="InterPro" id="IPR009683">
    <property type="entry name" value="Extensin-like_C"/>
</dbReference>
<proteinExistence type="predicted"/>
<accession>S4XN22</accession>